<proteinExistence type="predicted"/>
<comment type="caution">
    <text evidence="3">The sequence shown here is derived from an EMBL/GenBank/DDBJ whole genome shotgun (WGS) entry which is preliminary data.</text>
</comment>
<evidence type="ECO:0000313" key="4">
    <source>
        <dbReference type="Proteomes" id="UP001589896"/>
    </source>
</evidence>
<dbReference type="Proteomes" id="UP001589896">
    <property type="component" value="Unassembled WGS sequence"/>
</dbReference>
<evidence type="ECO:0000259" key="2">
    <source>
        <dbReference type="Pfam" id="PF07811"/>
    </source>
</evidence>
<keyword evidence="1" id="KW-1133">Transmembrane helix</keyword>
<feature type="transmembrane region" description="Helical" evidence="1">
    <location>
        <begin position="20"/>
        <end position="41"/>
    </location>
</feature>
<name>A0ABV6RVY1_9GAMM</name>
<reference evidence="3 4" key="1">
    <citation type="submission" date="2024-09" db="EMBL/GenBank/DDBJ databases">
        <authorList>
            <person name="Sun Q."/>
            <person name="Mori K."/>
        </authorList>
    </citation>
    <scope>NUCLEOTIDE SEQUENCE [LARGE SCALE GENOMIC DNA]</scope>
    <source>
        <strain evidence="3 4">KCTC 23076</strain>
    </source>
</reference>
<dbReference type="Pfam" id="PF07811">
    <property type="entry name" value="TadE"/>
    <property type="match status" value="1"/>
</dbReference>
<dbReference type="InterPro" id="IPR012495">
    <property type="entry name" value="TadE-like_dom"/>
</dbReference>
<accession>A0ABV6RVY1</accession>
<sequence length="139" mass="13855">MILRRPALLGEETGSAPAEFVLVAGLLTLVTLSVMQLGLVLHVRNTALDAASEGARFAALADAGLERGRSRTEELLTTALGPGYAGGVSAAYGDAAGQAIVVVSVRVPLPLIGMAGLPEGLEVTGRAALEAPAAAPTAG</sequence>
<gene>
    <name evidence="3" type="ORF">ACFFGH_25250</name>
</gene>
<protein>
    <submittedName>
        <fullName evidence="3">TadE family protein</fullName>
    </submittedName>
</protein>
<keyword evidence="1" id="KW-0472">Membrane</keyword>
<evidence type="ECO:0000313" key="3">
    <source>
        <dbReference type="EMBL" id="MFC0681149.1"/>
    </source>
</evidence>
<organism evidence="3 4">
    <name type="scientific">Lysobacter korlensis</name>
    <dbReference type="NCBI Taxonomy" id="553636"/>
    <lineage>
        <taxon>Bacteria</taxon>
        <taxon>Pseudomonadati</taxon>
        <taxon>Pseudomonadota</taxon>
        <taxon>Gammaproteobacteria</taxon>
        <taxon>Lysobacterales</taxon>
        <taxon>Lysobacteraceae</taxon>
        <taxon>Lysobacter</taxon>
    </lineage>
</organism>
<feature type="domain" description="TadE-like" evidence="2">
    <location>
        <begin position="14"/>
        <end position="56"/>
    </location>
</feature>
<dbReference type="RefSeq" id="WP_386673502.1">
    <property type="nucleotide sequence ID" value="NZ_JBHLTG010000007.1"/>
</dbReference>
<keyword evidence="4" id="KW-1185">Reference proteome</keyword>
<evidence type="ECO:0000256" key="1">
    <source>
        <dbReference type="SAM" id="Phobius"/>
    </source>
</evidence>
<dbReference type="EMBL" id="JBHLTG010000007">
    <property type="protein sequence ID" value="MFC0681149.1"/>
    <property type="molecule type" value="Genomic_DNA"/>
</dbReference>
<keyword evidence="1" id="KW-0812">Transmembrane</keyword>